<reference evidence="7 8" key="1">
    <citation type="journal article" date="2019" name="Int. J. Syst. Evol. Microbiol.">
        <title>The Global Catalogue of Microorganisms (GCM) 10K type strain sequencing project: providing services to taxonomists for standard genome sequencing and annotation.</title>
        <authorList>
            <consortium name="The Broad Institute Genomics Platform"/>
            <consortium name="The Broad Institute Genome Sequencing Center for Infectious Disease"/>
            <person name="Wu L."/>
            <person name="Ma J."/>
        </authorList>
    </citation>
    <scope>NUCLEOTIDE SEQUENCE [LARGE SCALE GENOMIC DNA]</scope>
    <source>
        <strain evidence="7 8">JCM 16240</strain>
    </source>
</reference>
<feature type="binding site" evidence="5">
    <location>
        <begin position="237"/>
        <end position="239"/>
    </location>
    <ligand>
        <name>Mo-molybdopterin</name>
        <dbReference type="ChEBI" id="CHEBI:71302"/>
    </ligand>
</feature>
<dbReference type="PANTHER" id="PTHR43032">
    <property type="entry name" value="PROTEIN-METHIONINE-SULFOXIDE REDUCTASE"/>
    <property type="match status" value="1"/>
</dbReference>
<comment type="cofactor">
    <cofactor evidence="5">
        <name>Mo-molybdopterin</name>
        <dbReference type="ChEBI" id="CHEBI:71302"/>
    </cofactor>
    <text evidence="5">Binds 1 Mo-molybdopterin (Mo-MPT) cofactor per subunit.</text>
</comment>
<comment type="caution">
    <text evidence="7">The sequence shown here is derived from an EMBL/GenBank/DDBJ whole genome shotgun (WGS) entry which is preliminary data.</text>
</comment>
<dbReference type="HAMAP" id="MF_01206">
    <property type="entry name" value="MsrP"/>
    <property type="match status" value="1"/>
</dbReference>
<keyword evidence="2 5" id="KW-0479">Metal-binding</keyword>
<comment type="catalytic activity">
    <reaction evidence="5">
        <text>L-methionyl-[protein] + a quinone + H2O = L-methionyl-(S)-S-oxide-[protein] + a quinol</text>
        <dbReference type="Rhea" id="RHEA:51292"/>
        <dbReference type="Rhea" id="RHEA-COMP:12313"/>
        <dbReference type="Rhea" id="RHEA-COMP:12315"/>
        <dbReference type="ChEBI" id="CHEBI:15377"/>
        <dbReference type="ChEBI" id="CHEBI:16044"/>
        <dbReference type="ChEBI" id="CHEBI:24646"/>
        <dbReference type="ChEBI" id="CHEBI:44120"/>
        <dbReference type="ChEBI" id="CHEBI:132124"/>
    </reaction>
</comment>
<dbReference type="InterPro" id="IPR006311">
    <property type="entry name" value="TAT_signal"/>
</dbReference>
<evidence type="ECO:0000313" key="8">
    <source>
        <dbReference type="Proteomes" id="UP001501176"/>
    </source>
</evidence>
<feature type="domain" description="Oxidoreductase molybdopterin-binding" evidence="6">
    <location>
        <begin position="101"/>
        <end position="255"/>
    </location>
</feature>
<proteinExistence type="inferred from homology"/>
<dbReference type="EC" id="1.8.5.-" evidence="5"/>
<dbReference type="Pfam" id="PF00174">
    <property type="entry name" value="Oxidored_molyb"/>
    <property type="match status" value="1"/>
</dbReference>
<comment type="function">
    <text evidence="5">Part of the MsrPQ system that repairs oxidized periplasmic proteins containing methionine sulfoxide residues (Met-O), using respiratory chain electrons. Thus protects these proteins from oxidative-stress damage caused by reactive species of oxygen and chlorine generated by the host defense mechanisms. MsrPQ is essential for the maintenance of envelope integrity under bleach stress, rescuing a wide series of structurally unrelated periplasmic proteins from methionine oxidation. The catalytic subunit MsrP is non-stereospecific, being able to reduce both (R-) and (S-) diastereoisomers of methionine sulfoxide.</text>
</comment>
<protein>
    <recommendedName>
        <fullName evidence="5">Protein-methionine-sulfoxide reductase catalytic subunit MsrP</fullName>
        <ecNumber evidence="5">1.8.5.-</ecNumber>
    </recommendedName>
</protein>
<feature type="binding site" evidence="5">
    <location>
        <position position="138"/>
    </location>
    <ligand>
        <name>Mo-molybdopterin</name>
        <dbReference type="ChEBI" id="CHEBI:71302"/>
    </ligand>
    <ligandPart>
        <name>Mo</name>
        <dbReference type="ChEBI" id="CHEBI:28685"/>
    </ligandPart>
</feature>
<gene>
    <name evidence="5 7" type="primary">msrP</name>
    <name evidence="7" type="ORF">GCM10009125_25500</name>
</gene>
<evidence type="ECO:0000256" key="4">
    <source>
        <dbReference type="ARBA" id="ARBA00023002"/>
    </source>
</evidence>
<evidence type="ECO:0000256" key="3">
    <source>
        <dbReference type="ARBA" id="ARBA00022729"/>
    </source>
</evidence>
<keyword evidence="3 5" id="KW-0732">Signal</keyword>
<comment type="similarity">
    <text evidence="5">Belongs to the MsrP family.</text>
</comment>
<dbReference type="Gene3D" id="3.90.420.10">
    <property type="entry name" value="Oxidoreductase, molybdopterin-binding domain"/>
    <property type="match status" value="1"/>
</dbReference>
<evidence type="ECO:0000259" key="6">
    <source>
        <dbReference type="Pfam" id="PF00174"/>
    </source>
</evidence>
<organism evidence="7 8">
    <name type="scientific">Castellaniella daejeonensis</name>
    <dbReference type="NCBI Taxonomy" id="659013"/>
    <lineage>
        <taxon>Bacteria</taxon>
        <taxon>Pseudomonadati</taxon>
        <taxon>Pseudomonadota</taxon>
        <taxon>Betaproteobacteria</taxon>
        <taxon>Burkholderiales</taxon>
        <taxon>Alcaligenaceae</taxon>
        <taxon>Castellaniella</taxon>
    </lineage>
</organism>
<comment type="catalytic activity">
    <reaction evidence="5">
        <text>L-methionyl-[protein] + a quinone + H2O = L-methionyl-(R)-S-oxide-[protein] + a quinol</text>
        <dbReference type="Rhea" id="RHEA:51296"/>
        <dbReference type="Rhea" id="RHEA-COMP:12313"/>
        <dbReference type="Rhea" id="RHEA-COMP:12314"/>
        <dbReference type="ChEBI" id="CHEBI:15377"/>
        <dbReference type="ChEBI" id="CHEBI:16044"/>
        <dbReference type="ChEBI" id="CHEBI:24646"/>
        <dbReference type="ChEBI" id="CHEBI:45764"/>
        <dbReference type="ChEBI" id="CHEBI:132124"/>
    </reaction>
</comment>
<accession>A0ABN0U1F6</accession>
<dbReference type="InterPro" id="IPR000572">
    <property type="entry name" value="OxRdtase_Mopterin-bd_dom"/>
</dbReference>
<comment type="subunit">
    <text evidence="5">Heterodimer of a catalytic subunit (MsrP) and a heme-binding subunit (MsrQ).</text>
</comment>
<feature type="binding site" evidence="5">
    <location>
        <position position="80"/>
    </location>
    <ligand>
        <name>Mo-molybdopterin</name>
        <dbReference type="ChEBI" id="CHEBI:71302"/>
    </ligand>
</feature>
<dbReference type="EMBL" id="BAAAFN010000015">
    <property type="protein sequence ID" value="GAA0235464.1"/>
    <property type="molecule type" value="Genomic_DNA"/>
</dbReference>
<dbReference type="SUPFAM" id="SSF56524">
    <property type="entry name" value="Oxidoreductase molybdopterin-binding domain"/>
    <property type="match status" value="1"/>
</dbReference>
<feature type="binding site" evidence="5">
    <location>
        <position position="173"/>
    </location>
    <ligand>
        <name>Mo-molybdopterin</name>
        <dbReference type="ChEBI" id="CHEBI:71302"/>
    </ligand>
</feature>
<dbReference type="PANTHER" id="PTHR43032:SF3">
    <property type="entry name" value="PROTEIN-METHIONINE-SULFOXIDE REDUCTASE CATALYTIC SUBUNIT MSRP"/>
    <property type="match status" value="1"/>
</dbReference>
<dbReference type="PROSITE" id="PS51318">
    <property type="entry name" value="TAT"/>
    <property type="match status" value="1"/>
</dbReference>
<dbReference type="InterPro" id="IPR036374">
    <property type="entry name" value="OxRdtase_Mopterin-bd_sf"/>
</dbReference>
<evidence type="ECO:0000256" key="1">
    <source>
        <dbReference type="ARBA" id="ARBA00022505"/>
    </source>
</evidence>
<sequence>MRAPWEIGIPPSEITPESVWLSRRRWLRQAALGSLALGAGGLARAVPADGLEGAVLEAPRDARWSTDESPNRWKDITTYNNFYEFGTGKGDPAEYAGRMRLEPWTVRIDGAVRKPMTLDVDALRRLAPLEERVYRLRCVEAWSMVVPWTGYSLSHLLRQVEPTADARYVVFTTALQPDAMPGVAAGVLDWPYVEGLRMDEAMHPLALLTFGVYGRVLPPQNGAPLRVVVPWKYGFKSAKSLVGIHLQAEPPVTSWMRAAPREYGFYANVNPAVPHPRWSQETERRIGAGFFAPRLPTQPFNGYAESVAGLYAGMDLARNF</sequence>
<dbReference type="InterPro" id="IPR022867">
    <property type="entry name" value="MsrP"/>
</dbReference>
<feature type="binding site" evidence="5">
    <location>
        <begin position="83"/>
        <end position="84"/>
    </location>
    <ligand>
        <name>Mo-molybdopterin</name>
        <dbReference type="ChEBI" id="CHEBI:71302"/>
    </ligand>
</feature>
<dbReference type="Proteomes" id="UP001501176">
    <property type="component" value="Unassembled WGS sequence"/>
</dbReference>
<feature type="binding site" evidence="5">
    <location>
        <position position="226"/>
    </location>
    <ligand>
        <name>Mo-molybdopterin</name>
        <dbReference type="ChEBI" id="CHEBI:71302"/>
    </ligand>
</feature>
<feature type="binding site" evidence="5">
    <location>
        <position position="221"/>
    </location>
    <ligand>
        <name>Mo-molybdopterin</name>
        <dbReference type="ChEBI" id="CHEBI:71302"/>
    </ligand>
</feature>
<evidence type="ECO:0000256" key="5">
    <source>
        <dbReference type="HAMAP-Rule" id="MF_01206"/>
    </source>
</evidence>
<evidence type="ECO:0000256" key="2">
    <source>
        <dbReference type="ARBA" id="ARBA00022723"/>
    </source>
</evidence>
<comment type="PTM">
    <text evidence="5">Predicted to be exported by the Tat system. The position of the signal peptide cleavage has not been experimentally proven.</text>
</comment>
<dbReference type="NCBIfam" id="NF003767">
    <property type="entry name" value="PRK05363.1"/>
    <property type="match status" value="1"/>
</dbReference>
<name>A0ABN0U1F6_9BURK</name>
<keyword evidence="1 5" id="KW-0500">Molybdenum</keyword>
<keyword evidence="8" id="KW-1185">Reference proteome</keyword>
<keyword evidence="4 5" id="KW-0560">Oxidoreductase</keyword>
<evidence type="ECO:0000313" key="7">
    <source>
        <dbReference type="EMBL" id="GAA0235464.1"/>
    </source>
</evidence>